<dbReference type="GO" id="GO:0046914">
    <property type="term" value="F:transition metal ion binding"/>
    <property type="evidence" value="ECO:0007669"/>
    <property type="project" value="InterPro"/>
</dbReference>
<dbReference type="SUPFAM" id="SSF50037">
    <property type="entry name" value="C-terminal domain of transcriptional repressors"/>
    <property type="match status" value="1"/>
</dbReference>
<dbReference type="SMART" id="SM00899">
    <property type="entry name" value="FeoA"/>
    <property type="match status" value="1"/>
</dbReference>
<dbReference type="EMBL" id="DTEN01000083">
    <property type="protein sequence ID" value="HGI74462.1"/>
    <property type="molecule type" value="Genomic_DNA"/>
</dbReference>
<dbReference type="PANTHER" id="PTHR43151:SF1">
    <property type="entry name" value="SSR2333 PROTEIN"/>
    <property type="match status" value="1"/>
</dbReference>
<gene>
    <name evidence="4" type="ORF">ENU96_02090</name>
    <name evidence="3" type="ORF">ENV30_00625</name>
</gene>
<evidence type="ECO:0000313" key="3">
    <source>
        <dbReference type="EMBL" id="HGI29811.1"/>
    </source>
</evidence>
<dbReference type="Pfam" id="PF04023">
    <property type="entry name" value="FeoA"/>
    <property type="match status" value="1"/>
</dbReference>
<dbReference type="InterPro" id="IPR007167">
    <property type="entry name" value="Fe-transptr_FeoA-like"/>
</dbReference>
<evidence type="ECO:0000313" key="4">
    <source>
        <dbReference type="EMBL" id="HGI74462.1"/>
    </source>
</evidence>
<feature type="domain" description="Ferrous iron transporter FeoA-like" evidence="2">
    <location>
        <begin position="5"/>
        <end position="77"/>
    </location>
</feature>
<proteinExistence type="predicted"/>
<dbReference type="InterPro" id="IPR008988">
    <property type="entry name" value="Transcriptional_repressor_C"/>
</dbReference>
<dbReference type="EMBL" id="DTFV01000009">
    <property type="protein sequence ID" value="HGI29811.1"/>
    <property type="molecule type" value="Genomic_DNA"/>
</dbReference>
<accession>A0A7V3YEX7</accession>
<evidence type="ECO:0000256" key="1">
    <source>
        <dbReference type="ARBA" id="ARBA00023004"/>
    </source>
</evidence>
<name>A0A7V3YEX7_9BACT</name>
<reference evidence="3" key="1">
    <citation type="journal article" date="2020" name="mSystems">
        <title>Genome- and Community-Level Interaction Insights into Carbon Utilization and Element Cycling Functions of Hydrothermarchaeota in Hydrothermal Sediment.</title>
        <authorList>
            <person name="Zhou Z."/>
            <person name="Liu Y."/>
            <person name="Xu W."/>
            <person name="Pan J."/>
            <person name="Luo Z.H."/>
            <person name="Li M."/>
        </authorList>
    </citation>
    <scope>NUCLEOTIDE SEQUENCE [LARGE SCALE GENOMIC DNA]</scope>
    <source>
        <strain evidence="4">SpSt-716</strain>
        <strain evidence="3">SpSt-747</strain>
    </source>
</reference>
<dbReference type="Gene3D" id="2.30.30.90">
    <property type="match status" value="1"/>
</dbReference>
<dbReference type="AlphaFoldDB" id="A0A7V3YEX7"/>
<sequence>MEEIRSLVEMETGGKGEIVRIDGGEGMVKRLWVLGVVPGKRIEKVSSIIGKGPVVIRLGQQEIALGRGIAQRILVRVER</sequence>
<dbReference type="InterPro" id="IPR053184">
    <property type="entry name" value="FeoA-like"/>
</dbReference>
<keyword evidence="1" id="KW-0408">Iron</keyword>
<evidence type="ECO:0000259" key="2">
    <source>
        <dbReference type="SMART" id="SM00899"/>
    </source>
</evidence>
<comment type="caution">
    <text evidence="3">The sequence shown here is derived from an EMBL/GenBank/DDBJ whole genome shotgun (WGS) entry which is preliminary data.</text>
</comment>
<protein>
    <submittedName>
        <fullName evidence="3">Ferrous iron transport protein A</fullName>
    </submittedName>
</protein>
<organism evidence="3">
    <name type="scientific">Candidatus Caldatribacterium californiense</name>
    <dbReference type="NCBI Taxonomy" id="1454726"/>
    <lineage>
        <taxon>Bacteria</taxon>
        <taxon>Pseudomonadati</taxon>
        <taxon>Atribacterota</taxon>
        <taxon>Atribacteria</taxon>
        <taxon>Atribacterales</taxon>
        <taxon>Candidatus Caldatribacteriaceae</taxon>
        <taxon>Candidatus Caldatribacterium</taxon>
    </lineage>
</organism>
<dbReference type="PANTHER" id="PTHR43151">
    <property type="entry name" value="FEOA FAMILY PROTEIN"/>
    <property type="match status" value="1"/>
</dbReference>
<dbReference type="InterPro" id="IPR038157">
    <property type="entry name" value="FeoA_core_dom"/>
</dbReference>